<keyword evidence="1 3" id="KW-0547">Nucleotide-binding</keyword>
<dbReference type="PANTHER" id="PTHR24362">
    <property type="entry name" value="SERINE/THREONINE-PROTEIN KINASE NEK"/>
    <property type="match status" value="1"/>
</dbReference>
<dbReference type="PROSITE" id="PS00108">
    <property type="entry name" value="PROTEIN_KINASE_ST"/>
    <property type="match status" value="1"/>
</dbReference>
<dbReference type="GO" id="GO:0004674">
    <property type="term" value="F:protein serine/threonine kinase activity"/>
    <property type="evidence" value="ECO:0007669"/>
    <property type="project" value="UniProtKB-KW"/>
</dbReference>
<accession>A0A1J4K362</accession>
<organism evidence="6 7">
    <name type="scientific">Tritrichomonas foetus</name>
    <dbReference type="NCBI Taxonomy" id="1144522"/>
    <lineage>
        <taxon>Eukaryota</taxon>
        <taxon>Metamonada</taxon>
        <taxon>Parabasalia</taxon>
        <taxon>Tritrichomonadida</taxon>
        <taxon>Tritrichomonadidae</taxon>
        <taxon>Tritrichomonas</taxon>
    </lineage>
</organism>
<dbReference type="Pfam" id="PF00069">
    <property type="entry name" value="Pkinase"/>
    <property type="match status" value="1"/>
</dbReference>
<sequence length="344" mass="39053">MDKFTDDETSIIQNSLSSHGYDLKEKIGRGGFGAVFVVNSRKYHEDFACKIMSLYDDNGDLSNVSDSEIEALMGLSHPNIISLYASFRDEKFLYIVFEYCPGGNLRKYIKKNGAISGQKLFSLTRFILLALNHCHNKNIAHRDIKPDNILIDKYGRPRLADFGISQIMNTCLEPIRGAGSLPYMAPETQNPAVQFDLKKADIWSLGITLYYASVGHLPWQTDNYSDMKRAVMLGMITFPPKMNSKFHKLLRRMLVVNPSKRASVEMLLDDIIFSPQHLPLEKYSSTVFVDYCHVKIDHPKINVATRRGSLNSKMVNNTLFHKSKGSKVIQSILLKETFDIKSVE</sequence>
<evidence type="ECO:0000259" key="5">
    <source>
        <dbReference type="PROSITE" id="PS50011"/>
    </source>
</evidence>
<gene>
    <name evidence="6" type="ORF">TRFO_26893</name>
</gene>
<dbReference type="GO" id="GO:0005524">
    <property type="term" value="F:ATP binding"/>
    <property type="evidence" value="ECO:0007669"/>
    <property type="project" value="UniProtKB-UniRule"/>
</dbReference>
<reference evidence="6" key="1">
    <citation type="submission" date="2016-10" db="EMBL/GenBank/DDBJ databases">
        <authorList>
            <person name="Benchimol M."/>
            <person name="Almeida L.G."/>
            <person name="Vasconcelos A.T."/>
            <person name="Perreira-Neves A."/>
            <person name="Rosa I.A."/>
            <person name="Tasca T."/>
            <person name="Bogo M.R."/>
            <person name="de Souza W."/>
        </authorList>
    </citation>
    <scope>NUCLEOTIDE SEQUENCE [LARGE SCALE GENOMIC DNA]</scope>
    <source>
        <strain evidence="6">K</strain>
    </source>
</reference>
<dbReference type="EMBL" id="MLAK01000759">
    <property type="protein sequence ID" value="OHT05410.1"/>
    <property type="molecule type" value="Genomic_DNA"/>
</dbReference>
<dbReference type="SMART" id="SM00220">
    <property type="entry name" value="S_TKc"/>
    <property type="match status" value="1"/>
</dbReference>
<dbReference type="AlphaFoldDB" id="A0A1J4K362"/>
<dbReference type="InterPro" id="IPR008271">
    <property type="entry name" value="Ser/Thr_kinase_AS"/>
</dbReference>
<feature type="binding site" evidence="3">
    <location>
        <position position="50"/>
    </location>
    <ligand>
        <name>ATP</name>
        <dbReference type="ChEBI" id="CHEBI:30616"/>
    </ligand>
</feature>
<feature type="domain" description="Protein kinase" evidence="5">
    <location>
        <begin position="21"/>
        <end position="273"/>
    </location>
</feature>
<name>A0A1J4K362_9EUKA</name>
<keyword evidence="6" id="KW-0808">Transferase</keyword>
<comment type="caution">
    <text evidence="6">The sequence shown here is derived from an EMBL/GenBank/DDBJ whole genome shotgun (WGS) entry which is preliminary data.</text>
</comment>
<dbReference type="InterPro" id="IPR011009">
    <property type="entry name" value="Kinase-like_dom_sf"/>
</dbReference>
<protein>
    <submittedName>
        <fullName evidence="6">Aurora/IPL1-related protein kinase 2</fullName>
    </submittedName>
</protein>
<proteinExistence type="inferred from homology"/>
<dbReference type="FunFam" id="1.10.510.10:FF:000571">
    <property type="entry name" value="Maternal embryonic leucine zipper kinase"/>
    <property type="match status" value="1"/>
</dbReference>
<evidence type="ECO:0000256" key="1">
    <source>
        <dbReference type="ARBA" id="ARBA00022741"/>
    </source>
</evidence>
<dbReference type="RefSeq" id="XP_068358546.1">
    <property type="nucleotide sequence ID" value="XM_068505226.1"/>
</dbReference>
<dbReference type="Proteomes" id="UP000179807">
    <property type="component" value="Unassembled WGS sequence"/>
</dbReference>
<keyword evidence="7" id="KW-1185">Reference proteome</keyword>
<dbReference type="PANTHER" id="PTHR24362:SF309">
    <property type="entry name" value="PROTEIN KINASE DOMAIN-CONTAINING PROTEIN"/>
    <property type="match status" value="1"/>
</dbReference>
<evidence type="ECO:0000313" key="7">
    <source>
        <dbReference type="Proteomes" id="UP000179807"/>
    </source>
</evidence>
<keyword evidence="2 3" id="KW-0067">ATP-binding</keyword>
<dbReference type="InterPro" id="IPR000719">
    <property type="entry name" value="Prot_kinase_dom"/>
</dbReference>
<dbReference type="VEuPathDB" id="TrichDB:TRFO_26893"/>
<keyword evidence="6" id="KW-0418">Kinase</keyword>
<dbReference type="PROSITE" id="PS50011">
    <property type="entry name" value="PROTEIN_KINASE_DOM"/>
    <property type="match status" value="1"/>
</dbReference>
<evidence type="ECO:0000256" key="3">
    <source>
        <dbReference type="PROSITE-ProRule" id="PRU10141"/>
    </source>
</evidence>
<dbReference type="OrthoDB" id="541276at2759"/>
<comment type="similarity">
    <text evidence="4">Belongs to the protein kinase superfamily.</text>
</comment>
<evidence type="ECO:0000256" key="2">
    <source>
        <dbReference type="ARBA" id="ARBA00022840"/>
    </source>
</evidence>
<dbReference type="Gene3D" id="1.10.510.10">
    <property type="entry name" value="Transferase(Phosphotransferase) domain 1"/>
    <property type="match status" value="1"/>
</dbReference>
<dbReference type="InterPro" id="IPR017441">
    <property type="entry name" value="Protein_kinase_ATP_BS"/>
</dbReference>
<keyword evidence="4" id="KW-0723">Serine/threonine-protein kinase</keyword>
<dbReference type="GeneID" id="94839930"/>
<dbReference type="PROSITE" id="PS00107">
    <property type="entry name" value="PROTEIN_KINASE_ATP"/>
    <property type="match status" value="1"/>
</dbReference>
<evidence type="ECO:0000313" key="6">
    <source>
        <dbReference type="EMBL" id="OHT05410.1"/>
    </source>
</evidence>
<evidence type="ECO:0000256" key="4">
    <source>
        <dbReference type="RuleBase" id="RU000304"/>
    </source>
</evidence>
<dbReference type="SUPFAM" id="SSF56112">
    <property type="entry name" value="Protein kinase-like (PK-like)"/>
    <property type="match status" value="1"/>
</dbReference>